<sequence>MLQLNLAKVFLLGDDSNGYVRYEIFSKEGERPDYPEKIVVYREKVLETNGDKYWAKTDEIISLDHLGFQEGGFQMAITYHMRPSRDMFSAIDECKKHYRRAC</sequence>
<evidence type="ECO:0000313" key="2">
    <source>
        <dbReference type="Proteomes" id="UP000585363"/>
    </source>
</evidence>
<gene>
    <name evidence="1" type="ORF">GW590_17630</name>
</gene>
<accession>A0A848MLT0</accession>
<keyword evidence="2" id="KW-1185">Reference proteome</keyword>
<proteinExistence type="predicted"/>
<dbReference type="Proteomes" id="UP000585363">
    <property type="component" value="Unassembled WGS sequence"/>
</dbReference>
<reference evidence="1 2" key="2">
    <citation type="submission" date="2020-06" db="EMBL/GenBank/DDBJ databases">
        <title>Polyphasic characterization of a Rahnella strain isolated from tree sap.</title>
        <authorList>
            <person name="Kim I.S."/>
        </authorList>
    </citation>
    <scope>NUCLEOTIDE SEQUENCE [LARGE SCALE GENOMIC DNA]</scope>
    <source>
        <strain evidence="1 2">SAP-1</strain>
    </source>
</reference>
<protein>
    <submittedName>
        <fullName evidence="1">Uncharacterized protein</fullName>
    </submittedName>
</protein>
<name>A0A848MLT0_9GAMM</name>
<comment type="caution">
    <text evidence="1">The sequence shown here is derived from an EMBL/GenBank/DDBJ whole genome shotgun (WGS) entry which is preliminary data.</text>
</comment>
<evidence type="ECO:0000313" key="1">
    <source>
        <dbReference type="EMBL" id="NMP28685.1"/>
    </source>
</evidence>
<reference evidence="1 2" key="1">
    <citation type="submission" date="2020-01" db="EMBL/GenBank/DDBJ databases">
        <authorList>
            <person name="Lee S.D."/>
        </authorList>
    </citation>
    <scope>NUCLEOTIDE SEQUENCE [LARGE SCALE GENOMIC DNA]</scope>
    <source>
        <strain evidence="1 2">SAP-1</strain>
    </source>
</reference>
<dbReference type="AlphaFoldDB" id="A0A848MLT0"/>
<dbReference type="RefSeq" id="WP_169404392.1">
    <property type="nucleotide sequence ID" value="NZ_JAADJU010000009.1"/>
</dbReference>
<dbReference type="EMBL" id="JAADJU010000009">
    <property type="protein sequence ID" value="NMP28685.1"/>
    <property type="molecule type" value="Genomic_DNA"/>
</dbReference>
<organism evidence="1 2">
    <name type="scientific">Rouxiella aceris</name>
    <dbReference type="NCBI Taxonomy" id="2703884"/>
    <lineage>
        <taxon>Bacteria</taxon>
        <taxon>Pseudomonadati</taxon>
        <taxon>Pseudomonadota</taxon>
        <taxon>Gammaproteobacteria</taxon>
        <taxon>Enterobacterales</taxon>
        <taxon>Yersiniaceae</taxon>
        <taxon>Rouxiella</taxon>
    </lineage>
</organism>